<evidence type="ECO:0000313" key="2">
    <source>
        <dbReference type="EMBL" id="MBK1629342.1"/>
    </source>
</evidence>
<dbReference type="InterPro" id="IPR002716">
    <property type="entry name" value="PIN_dom"/>
</dbReference>
<organism evidence="2 3">
    <name type="scientific">Thiohalocapsa halophila</name>
    <dbReference type="NCBI Taxonomy" id="69359"/>
    <lineage>
        <taxon>Bacteria</taxon>
        <taxon>Pseudomonadati</taxon>
        <taxon>Pseudomonadota</taxon>
        <taxon>Gammaproteobacteria</taxon>
        <taxon>Chromatiales</taxon>
        <taxon>Chromatiaceae</taxon>
        <taxon>Thiohalocapsa</taxon>
    </lineage>
</organism>
<dbReference type="InterPro" id="IPR029060">
    <property type="entry name" value="PIN-like_dom_sf"/>
</dbReference>
<dbReference type="Proteomes" id="UP000748752">
    <property type="component" value="Unassembled WGS sequence"/>
</dbReference>
<dbReference type="SUPFAM" id="SSF88723">
    <property type="entry name" value="PIN domain-like"/>
    <property type="match status" value="1"/>
</dbReference>
<comment type="caution">
    <text evidence="2">The sequence shown here is derived from an EMBL/GenBank/DDBJ whole genome shotgun (WGS) entry which is preliminary data.</text>
</comment>
<gene>
    <name evidence="2" type="ORF">CKO31_01050</name>
</gene>
<dbReference type="Pfam" id="PF01850">
    <property type="entry name" value="PIN"/>
    <property type="match status" value="1"/>
</dbReference>
<dbReference type="EMBL" id="NRRV01000001">
    <property type="protein sequence ID" value="MBK1629342.1"/>
    <property type="molecule type" value="Genomic_DNA"/>
</dbReference>
<dbReference type="Gene3D" id="3.40.50.1010">
    <property type="entry name" value="5'-nuclease"/>
    <property type="match status" value="1"/>
</dbReference>
<protein>
    <recommendedName>
        <fullName evidence="1">PIN domain-containing protein</fullName>
    </recommendedName>
</protein>
<evidence type="ECO:0000313" key="3">
    <source>
        <dbReference type="Proteomes" id="UP000748752"/>
    </source>
</evidence>
<sequence>MATRIDGDPAAVYVDTSALIAFLDRSDSFHALFRRLFADPPALITSPLVVAEGHGWFLRRHDRGRALQFLAFIEALTPLCVVDLTRAEQAGASRILRRFADQNLTLADALGLHLMAVHKSPGCWSTDFHLGLTGVPLVIHGRW</sequence>
<accession>A0ABS1CBQ1</accession>
<dbReference type="RefSeq" id="WP_200233171.1">
    <property type="nucleotide sequence ID" value="NZ_NRRV01000001.1"/>
</dbReference>
<reference evidence="2 3" key="1">
    <citation type="journal article" date="2020" name="Microorganisms">
        <title>Osmotic Adaptation and Compatible Solute Biosynthesis of Phototrophic Bacteria as Revealed from Genome Analyses.</title>
        <authorList>
            <person name="Imhoff J.F."/>
            <person name="Rahn T."/>
            <person name="Kunzel S."/>
            <person name="Keller A."/>
            <person name="Neulinger S.C."/>
        </authorList>
    </citation>
    <scope>NUCLEOTIDE SEQUENCE [LARGE SCALE GENOMIC DNA]</scope>
    <source>
        <strain evidence="2 3">DSM 6210</strain>
    </source>
</reference>
<proteinExistence type="predicted"/>
<name>A0ABS1CBQ1_9GAMM</name>
<feature type="domain" description="PIN" evidence="1">
    <location>
        <begin position="12"/>
        <end position="120"/>
    </location>
</feature>
<keyword evidence="3" id="KW-1185">Reference proteome</keyword>
<evidence type="ECO:0000259" key="1">
    <source>
        <dbReference type="Pfam" id="PF01850"/>
    </source>
</evidence>